<organism evidence="1 2">
    <name type="scientific">Parachaetomium inaequale</name>
    <dbReference type="NCBI Taxonomy" id="2588326"/>
    <lineage>
        <taxon>Eukaryota</taxon>
        <taxon>Fungi</taxon>
        <taxon>Dikarya</taxon>
        <taxon>Ascomycota</taxon>
        <taxon>Pezizomycotina</taxon>
        <taxon>Sordariomycetes</taxon>
        <taxon>Sordariomycetidae</taxon>
        <taxon>Sordariales</taxon>
        <taxon>Chaetomiaceae</taxon>
        <taxon>Parachaetomium</taxon>
    </lineage>
</organism>
<gene>
    <name evidence="1" type="ORF">C8A01DRAFT_38273</name>
</gene>
<dbReference type="InterPro" id="IPR011009">
    <property type="entry name" value="Kinase-like_dom_sf"/>
</dbReference>
<name>A0AAN6PBB6_9PEZI</name>
<dbReference type="SUPFAM" id="SSF56112">
    <property type="entry name" value="Protein kinase-like (PK-like)"/>
    <property type="match status" value="1"/>
</dbReference>
<evidence type="ECO:0000313" key="2">
    <source>
        <dbReference type="Proteomes" id="UP001303115"/>
    </source>
</evidence>
<comment type="caution">
    <text evidence="1">The sequence shown here is derived from an EMBL/GenBank/DDBJ whole genome shotgun (WGS) entry which is preliminary data.</text>
</comment>
<dbReference type="AlphaFoldDB" id="A0AAN6PBB6"/>
<protein>
    <submittedName>
        <fullName evidence="1">Uncharacterized protein</fullName>
    </submittedName>
</protein>
<sequence>MTPAFPYQPGNKFEIHAHTPPQPYGANYKNKDPVRTPVRGLAHGAGNKVDHMGFVISNPPLDRVDTNTKAQPPQVLTIIQVISHKPKGEGGGPVVVRGYLNADESTHHVAKIYDGFEYALAEPGKDGCDCMYRADMHYSREAAAYESIPARFQGSIVPRYFGSWTFPLPTGVPGRHRWVRMVLIEHVDGECMLDMILRARGATRSNPEPERYREESPVLDYSLLPPEGERLDILARIVEAETYIWWYGGVRHCDVAPRKVIISRSGPSNAVSRVTLIDFNAAYVHQRCEAGRQRMAETGHGKGLPISPIERYWIGSQFAYGGRYSEWIPESWAVQEDSGGVSLSHLFAAKWLVSRWKGSPKFQPPSESFFDRPFHRMAERYLQLIRGLKAFVAQGRQATGQEEGSVTHDKGQS</sequence>
<proteinExistence type="predicted"/>
<keyword evidence="2" id="KW-1185">Reference proteome</keyword>
<dbReference type="Proteomes" id="UP001303115">
    <property type="component" value="Unassembled WGS sequence"/>
</dbReference>
<reference evidence="2" key="1">
    <citation type="journal article" date="2023" name="Mol. Phylogenet. Evol.">
        <title>Genome-scale phylogeny and comparative genomics of the fungal order Sordariales.</title>
        <authorList>
            <person name="Hensen N."/>
            <person name="Bonometti L."/>
            <person name="Westerberg I."/>
            <person name="Brannstrom I.O."/>
            <person name="Guillou S."/>
            <person name="Cros-Aarteil S."/>
            <person name="Calhoun S."/>
            <person name="Haridas S."/>
            <person name="Kuo A."/>
            <person name="Mondo S."/>
            <person name="Pangilinan J."/>
            <person name="Riley R."/>
            <person name="LaButti K."/>
            <person name="Andreopoulos B."/>
            <person name="Lipzen A."/>
            <person name="Chen C."/>
            <person name="Yan M."/>
            <person name="Daum C."/>
            <person name="Ng V."/>
            <person name="Clum A."/>
            <person name="Steindorff A."/>
            <person name="Ohm R.A."/>
            <person name="Martin F."/>
            <person name="Silar P."/>
            <person name="Natvig D.O."/>
            <person name="Lalanne C."/>
            <person name="Gautier V."/>
            <person name="Ament-Velasquez S.L."/>
            <person name="Kruys A."/>
            <person name="Hutchinson M.I."/>
            <person name="Powell A.J."/>
            <person name="Barry K."/>
            <person name="Miller A.N."/>
            <person name="Grigoriev I.V."/>
            <person name="Debuchy R."/>
            <person name="Gladieux P."/>
            <person name="Hiltunen Thoren M."/>
            <person name="Johannesson H."/>
        </authorList>
    </citation>
    <scope>NUCLEOTIDE SEQUENCE [LARGE SCALE GENOMIC DNA]</scope>
    <source>
        <strain evidence="2">CBS 284.82</strain>
    </source>
</reference>
<evidence type="ECO:0000313" key="1">
    <source>
        <dbReference type="EMBL" id="KAK4035251.1"/>
    </source>
</evidence>
<dbReference type="EMBL" id="MU854450">
    <property type="protein sequence ID" value="KAK4035251.1"/>
    <property type="molecule type" value="Genomic_DNA"/>
</dbReference>
<accession>A0AAN6PBB6</accession>